<keyword evidence="2 8" id="KW-0813">Transport</keyword>
<evidence type="ECO:0000259" key="11">
    <source>
        <dbReference type="Pfam" id="PF00593"/>
    </source>
</evidence>
<dbReference type="GO" id="GO:0044718">
    <property type="term" value="P:siderophore transmembrane transport"/>
    <property type="evidence" value="ECO:0007669"/>
    <property type="project" value="TreeGrafter"/>
</dbReference>
<dbReference type="PANTHER" id="PTHR30069:SF27">
    <property type="entry name" value="BLL4766 PROTEIN"/>
    <property type="match status" value="1"/>
</dbReference>
<dbReference type="GO" id="GO:0015344">
    <property type="term" value="F:siderophore uptake transmembrane transporter activity"/>
    <property type="evidence" value="ECO:0007669"/>
    <property type="project" value="TreeGrafter"/>
</dbReference>
<dbReference type="InterPro" id="IPR036942">
    <property type="entry name" value="Beta-barrel_TonB_sf"/>
</dbReference>
<dbReference type="PANTHER" id="PTHR30069">
    <property type="entry name" value="TONB-DEPENDENT OUTER MEMBRANE RECEPTOR"/>
    <property type="match status" value="1"/>
</dbReference>
<evidence type="ECO:0000313" key="13">
    <source>
        <dbReference type="EMBL" id="CCQ89523.1"/>
    </source>
</evidence>
<proteinExistence type="inferred from homology"/>
<dbReference type="RefSeq" id="WP_005006056.1">
    <property type="nucleotide sequence ID" value="NZ_HG422173.1"/>
</dbReference>
<evidence type="ECO:0000256" key="8">
    <source>
        <dbReference type="PROSITE-ProRule" id="PRU01360"/>
    </source>
</evidence>
<gene>
    <name evidence="13" type="ORF">NITGR_110003</name>
</gene>
<dbReference type="STRING" id="1266370.NITGR_110003"/>
<sequence>MLYRFPRLLLFFLLFTGSILTQAHSGFAEPGESFAVEAPPVFSEPHDTLMEVPLEELFQITVTSPAKKEQPVYKTASAIYVLTGEDLRRTGATSVQEALRLVPGMMVAQIDSASWAISARGFNNRFANKLQVMIDGRSIYTPVFSGVFWDEVDLILEDIERIEVIRGPGASLWGVNAVNGVINIITKSAQHTQGGLVSAGAGTMVHTIDSFRYGGQASPETAYRVWGKYVQRAPLDTMQGMEGVDDYRVGRGGFRVDWNHSSSNTFTFSGNYYDGELERRNRNGFVSFAPPQAGVQQSNWKIDGGMFLAKWDRKLSEDSDFSLQFYYNRQHRRTFQIADLTIDTYDLDFQHRFQMGPRHEIIWGFGHRFYDDSFENTLGFQFDPDRRLSYITSGFVQDQIVLSPNLWTLTVGTKLSVNNYTGFEYQPSARLLWTPDPKHTVWTAVSRAVRIPSRGDDSLRINQPGPAGPAITALIGKEDFESEDVLALELGYRVQPRKDLLVDIATFMNFYENLRTLEQGAVFVEATPAPAHPVVPLTFQNRKSGYSYGVEAAVNWNPLDWWQLKTAFTWFDLNLELEPGSQDTTIGQEEQVDPMYQFNVRSHIDLPRQFEFDQILYYVDSILAGTTRIKSYTRLDLRLGWRPSPSWEFSVVGRNLLDPHHLELATGTAQTTDLSLIERSVFGQVVWRY</sequence>
<feature type="chain" id="PRO_5004020329" evidence="10">
    <location>
        <begin position="24"/>
        <end position="689"/>
    </location>
</feature>
<comment type="subcellular location">
    <subcellularLocation>
        <location evidence="1 8">Cell outer membrane</location>
        <topology evidence="1 8">Multi-pass membrane protein</topology>
    </subcellularLocation>
</comment>
<dbReference type="InterPro" id="IPR039426">
    <property type="entry name" value="TonB-dep_rcpt-like"/>
</dbReference>
<dbReference type="Pfam" id="PF00593">
    <property type="entry name" value="TonB_dep_Rec_b-barrel"/>
    <property type="match status" value="1"/>
</dbReference>
<dbReference type="GO" id="GO:0009279">
    <property type="term" value="C:cell outer membrane"/>
    <property type="evidence" value="ECO:0007669"/>
    <property type="project" value="UniProtKB-SubCell"/>
</dbReference>
<feature type="domain" description="TonB-dependent receptor-like beta-barrel" evidence="11">
    <location>
        <begin position="238"/>
        <end position="656"/>
    </location>
</feature>
<feature type="signal peptide" evidence="10">
    <location>
        <begin position="1"/>
        <end position="23"/>
    </location>
</feature>
<dbReference type="Pfam" id="PF07715">
    <property type="entry name" value="Plug"/>
    <property type="match status" value="1"/>
</dbReference>
<evidence type="ECO:0000256" key="3">
    <source>
        <dbReference type="ARBA" id="ARBA00022452"/>
    </source>
</evidence>
<dbReference type="AlphaFoldDB" id="M1Z8V9"/>
<evidence type="ECO:0000256" key="10">
    <source>
        <dbReference type="SAM" id="SignalP"/>
    </source>
</evidence>
<dbReference type="Gene3D" id="2.40.170.20">
    <property type="entry name" value="TonB-dependent receptor, beta-barrel domain"/>
    <property type="match status" value="1"/>
</dbReference>
<dbReference type="Gene3D" id="2.170.130.10">
    <property type="entry name" value="TonB-dependent receptor, plug domain"/>
    <property type="match status" value="1"/>
</dbReference>
<evidence type="ECO:0000256" key="7">
    <source>
        <dbReference type="ARBA" id="ARBA00023237"/>
    </source>
</evidence>
<dbReference type="InParanoid" id="M1Z8V9"/>
<keyword evidence="6 8" id="KW-0472">Membrane</keyword>
<dbReference type="PROSITE" id="PS52016">
    <property type="entry name" value="TONB_DEPENDENT_REC_3"/>
    <property type="match status" value="1"/>
</dbReference>
<evidence type="ECO:0000259" key="12">
    <source>
        <dbReference type="Pfam" id="PF07715"/>
    </source>
</evidence>
<accession>M1Z8V9</accession>
<evidence type="ECO:0000256" key="4">
    <source>
        <dbReference type="ARBA" id="ARBA00022692"/>
    </source>
</evidence>
<dbReference type="InterPro" id="IPR037066">
    <property type="entry name" value="Plug_dom_sf"/>
</dbReference>
<dbReference type="InterPro" id="IPR012910">
    <property type="entry name" value="Plug_dom"/>
</dbReference>
<reference evidence="13 14" key="1">
    <citation type="journal article" date="2013" name="Front. Microbiol.">
        <title>The genome of Nitrospina gracilis illuminates the metabolism and evolution of the major marine nitrite oxidizer.</title>
        <authorList>
            <person name="Luecker S."/>
            <person name="Nowka B."/>
            <person name="Rattei T."/>
            <person name="Spieck E."/>
            <person name="and Daims H."/>
        </authorList>
    </citation>
    <scope>NUCLEOTIDE SEQUENCE [LARGE SCALE GENOMIC DNA]</scope>
    <source>
        <strain evidence="13 14">3/211</strain>
    </source>
</reference>
<dbReference type="HOGENOM" id="CLU_008287_16_0_0"/>
<dbReference type="EMBL" id="CAQJ01000013">
    <property type="protein sequence ID" value="CCQ89523.1"/>
    <property type="molecule type" value="Genomic_DNA"/>
</dbReference>
<name>M1Z8V9_NITG3</name>
<keyword evidence="14" id="KW-1185">Reference proteome</keyword>
<dbReference type="OrthoDB" id="9758929at2"/>
<evidence type="ECO:0000313" key="14">
    <source>
        <dbReference type="Proteomes" id="UP000011704"/>
    </source>
</evidence>
<keyword evidence="3 8" id="KW-1134">Transmembrane beta strand</keyword>
<keyword evidence="13" id="KW-0675">Receptor</keyword>
<comment type="similarity">
    <text evidence="8 9">Belongs to the TonB-dependent receptor family.</text>
</comment>
<comment type="caution">
    <text evidence="13">The sequence shown here is derived from an EMBL/GenBank/DDBJ whole genome shotgun (WGS) entry which is preliminary data.</text>
</comment>
<keyword evidence="4 8" id="KW-0812">Transmembrane</keyword>
<feature type="domain" description="TonB-dependent receptor plug" evidence="12">
    <location>
        <begin position="72"/>
        <end position="181"/>
    </location>
</feature>
<evidence type="ECO:0000256" key="1">
    <source>
        <dbReference type="ARBA" id="ARBA00004571"/>
    </source>
</evidence>
<dbReference type="InterPro" id="IPR000531">
    <property type="entry name" value="Beta-barrel_TonB"/>
</dbReference>
<dbReference type="Proteomes" id="UP000011704">
    <property type="component" value="Unassembled WGS sequence"/>
</dbReference>
<keyword evidence="10" id="KW-0732">Signal</keyword>
<evidence type="ECO:0000256" key="5">
    <source>
        <dbReference type="ARBA" id="ARBA00023077"/>
    </source>
</evidence>
<keyword evidence="5 9" id="KW-0798">TonB box</keyword>
<keyword evidence="7 8" id="KW-0998">Cell outer membrane</keyword>
<evidence type="ECO:0000256" key="2">
    <source>
        <dbReference type="ARBA" id="ARBA00022448"/>
    </source>
</evidence>
<protein>
    <submittedName>
        <fullName evidence="13">TonB-dependent receptor</fullName>
    </submittedName>
</protein>
<organism evidence="13 14">
    <name type="scientific">Nitrospina gracilis (strain 3/211)</name>
    <dbReference type="NCBI Taxonomy" id="1266370"/>
    <lineage>
        <taxon>Bacteria</taxon>
        <taxon>Pseudomonadati</taxon>
        <taxon>Nitrospinota/Tectimicrobiota group</taxon>
        <taxon>Nitrospinota</taxon>
        <taxon>Nitrospinia</taxon>
        <taxon>Nitrospinales</taxon>
        <taxon>Nitrospinaceae</taxon>
        <taxon>Nitrospina</taxon>
    </lineage>
</organism>
<evidence type="ECO:0000256" key="9">
    <source>
        <dbReference type="RuleBase" id="RU003357"/>
    </source>
</evidence>
<dbReference type="SUPFAM" id="SSF56935">
    <property type="entry name" value="Porins"/>
    <property type="match status" value="1"/>
</dbReference>
<evidence type="ECO:0000256" key="6">
    <source>
        <dbReference type="ARBA" id="ARBA00023136"/>
    </source>
</evidence>